<dbReference type="EMBL" id="JAAGWF010000002">
    <property type="protein sequence ID" value="NEK56519.1"/>
    <property type="molecule type" value="Genomic_DNA"/>
</dbReference>
<dbReference type="Pfam" id="PF01557">
    <property type="entry name" value="FAA_hydrolase"/>
    <property type="match status" value="1"/>
</dbReference>
<dbReference type="InterPro" id="IPR036663">
    <property type="entry name" value="Fumarylacetoacetase_C_sf"/>
</dbReference>
<dbReference type="PANTHER" id="PTHR11820">
    <property type="entry name" value="ACYLPYRUVASE"/>
    <property type="match status" value="1"/>
</dbReference>
<reference evidence="3 4" key="1">
    <citation type="submission" date="2020-02" db="EMBL/GenBank/DDBJ databases">
        <title>Geodermatophilus sabuli CPCC 205279 I12A-02694.</title>
        <authorList>
            <person name="Jiang Z."/>
        </authorList>
    </citation>
    <scope>NUCLEOTIDE SEQUENCE [LARGE SCALE GENOMIC DNA]</scope>
    <source>
        <strain evidence="3 4">I12A-02694</strain>
    </source>
</reference>
<dbReference type="AlphaFoldDB" id="A0A7K3VV50"/>
<evidence type="ECO:0000259" key="2">
    <source>
        <dbReference type="Pfam" id="PF01557"/>
    </source>
</evidence>
<evidence type="ECO:0000313" key="4">
    <source>
        <dbReference type="Proteomes" id="UP000470246"/>
    </source>
</evidence>
<keyword evidence="4" id="KW-1185">Reference proteome</keyword>
<keyword evidence="1" id="KW-0479">Metal-binding</keyword>
<dbReference type="SUPFAM" id="SSF56529">
    <property type="entry name" value="FAH"/>
    <property type="match status" value="1"/>
</dbReference>
<dbReference type="GO" id="GO:0046872">
    <property type="term" value="F:metal ion binding"/>
    <property type="evidence" value="ECO:0007669"/>
    <property type="project" value="UniProtKB-KW"/>
</dbReference>
<name>A0A7K3VV50_9ACTN</name>
<dbReference type="Proteomes" id="UP000470246">
    <property type="component" value="Unassembled WGS sequence"/>
</dbReference>
<keyword evidence="3" id="KW-0378">Hydrolase</keyword>
<protein>
    <submittedName>
        <fullName evidence="3">FAA hydrolase family protein</fullName>
    </submittedName>
</protein>
<evidence type="ECO:0000313" key="3">
    <source>
        <dbReference type="EMBL" id="NEK56519.1"/>
    </source>
</evidence>
<dbReference type="GO" id="GO:0016787">
    <property type="term" value="F:hydrolase activity"/>
    <property type="evidence" value="ECO:0007669"/>
    <property type="project" value="UniProtKB-KW"/>
</dbReference>
<dbReference type="Gene3D" id="3.90.850.10">
    <property type="entry name" value="Fumarylacetoacetase-like, C-terminal domain"/>
    <property type="match status" value="1"/>
</dbReference>
<dbReference type="PANTHER" id="PTHR11820:SF114">
    <property type="entry name" value="4-HYDROXYPHENYLACETATE CATABOLISM PROTEIN"/>
    <property type="match status" value="1"/>
</dbReference>
<comment type="caution">
    <text evidence="3">The sequence shown here is derived from an EMBL/GenBank/DDBJ whole genome shotgun (WGS) entry which is preliminary data.</text>
</comment>
<evidence type="ECO:0000256" key="1">
    <source>
        <dbReference type="ARBA" id="ARBA00022723"/>
    </source>
</evidence>
<gene>
    <name evidence="3" type="ORF">GCU56_01345</name>
</gene>
<organism evidence="3 4">
    <name type="scientific">Geodermatophilus sabuli</name>
    <dbReference type="NCBI Taxonomy" id="1564158"/>
    <lineage>
        <taxon>Bacteria</taxon>
        <taxon>Bacillati</taxon>
        <taxon>Actinomycetota</taxon>
        <taxon>Actinomycetes</taxon>
        <taxon>Geodermatophilales</taxon>
        <taxon>Geodermatophilaceae</taxon>
        <taxon>Geodermatophilus</taxon>
    </lineage>
</organism>
<sequence>MMEEVRRILLDGAPVEMVRRGDVLEAPDGRRIAPDDAVHLPPAVPTKIICAHLNYQNRIDELKTEGPPAPNYFFKPPSALTAHKGTVIRPRGCRFLNYEGEVAIVIGRATRNVGVASALDAVAGFTLANDFALHDFRHADRGSMLRVKGADTLAPVGPGLVRGWVPGDQVLRTTVNGTVVQESTLGGMVFSMSYLIADLSRMMTLLPGDMIFSGTPANSRPVEPGDVVTVECDGLGVLENRIAEGEHDILDEAGWMPESSDQALGVALGEQLRE</sequence>
<feature type="domain" description="Fumarylacetoacetase-like C-terminal" evidence="2">
    <location>
        <begin position="47"/>
        <end position="242"/>
    </location>
</feature>
<dbReference type="InterPro" id="IPR011234">
    <property type="entry name" value="Fumarylacetoacetase-like_C"/>
</dbReference>
<accession>A0A7K3VV50</accession>
<proteinExistence type="predicted"/>